<dbReference type="InterPro" id="IPR038875">
    <property type="entry name" value="PLA2_conodipine-like"/>
</dbReference>
<name>A0A8K0JV56_LADFU</name>
<feature type="compositionally biased region" description="Basic and acidic residues" evidence="1">
    <location>
        <begin position="266"/>
        <end position="277"/>
    </location>
</feature>
<feature type="compositionally biased region" description="Basic and acidic residues" evidence="1">
    <location>
        <begin position="70"/>
        <end position="110"/>
    </location>
</feature>
<sequence length="641" mass="73872">MFVIDKGEVEEGREGEGDEDTMLEARRRRFPVAKRALQMKGEEGVKRRKKEAKTEPKVAAALSHIFSDSKSNETEERKKKDEEKKEKKEVKEEAKKEVKKEGEKERVEEVTKVKKSVDWSEYFGMDRRKKKWDGEEEDGKMDQFLLDQYYRLLSENMARKKIEGGEEDENEEDPLGKLEDAIVEEAIKDTGAHEGGERREVEEAKARVLTRLAAAYGLEKMRKALAQGKGERISDGYPMRETEVEEKKRDDGVFVGPPISEPLQEVNKDDDVAEHGHPFLQEEDGSDSLRPALEAISRRQRDLRTYDNYGGLGRYRYEAAKRDGDQLEFLTMGDGQPEDIGYGYQRGGPLVQQGGASGRDQNALLERLLMEYLDGSNKRSAFRERAAKGPSRTAFREREEEVDKKKRFMALVKRLEEEEEEEEEDDRKKRGEEERKRGEGEEEERKRRGDGNCEEGEERKEEKRDDYDYFNSPFGWMGSGGIDAYGRRRRDQQRLRYLYRLLEPSAQRGEERSIFMLIAMFAEQSCESECPALERLTTNCEGIGDMAGDYLHLFLDLCNWHEVCSICGSATPGGPLSSCDITFLREVDSLCHGHEDCRQSGHRMALALRALRGRPSHHQARSANLCWQHPCLADYVARKRR</sequence>
<evidence type="ECO:0000313" key="2">
    <source>
        <dbReference type="EMBL" id="KAG8222971.1"/>
    </source>
</evidence>
<reference evidence="2" key="2">
    <citation type="submission" date="2017-10" db="EMBL/GenBank/DDBJ databases">
        <title>Ladona fulva Genome sequencing and assembly.</title>
        <authorList>
            <person name="Murali S."/>
            <person name="Richards S."/>
            <person name="Bandaranaike D."/>
            <person name="Bellair M."/>
            <person name="Blankenburg K."/>
            <person name="Chao H."/>
            <person name="Dinh H."/>
            <person name="Doddapaneni H."/>
            <person name="Dugan-Rocha S."/>
            <person name="Elkadiri S."/>
            <person name="Gnanaolivu R."/>
            <person name="Hernandez B."/>
            <person name="Skinner E."/>
            <person name="Javaid M."/>
            <person name="Lee S."/>
            <person name="Li M."/>
            <person name="Ming W."/>
            <person name="Munidasa M."/>
            <person name="Muniz J."/>
            <person name="Nguyen L."/>
            <person name="Hughes D."/>
            <person name="Osuji N."/>
            <person name="Pu L.-L."/>
            <person name="Puazo M."/>
            <person name="Qu C."/>
            <person name="Quiroz J."/>
            <person name="Raj R."/>
            <person name="Weissenberger G."/>
            <person name="Xin Y."/>
            <person name="Zou X."/>
            <person name="Han Y."/>
            <person name="Worley K."/>
            <person name="Muzny D."/>
            <person name="Gibbs R."/>
        </authorList>
    </citation>
    <scope>NUCLEOTIDE SEQUENCE</scope>
    <source>
        <strain evidence="2">Sampled in the wild</strain>
    </source>
</reference>
<dbReference type="PANTHER" id="PTHR37687:SF1">
    <property type="entry name" value="AGAP006772-PA"/>
    <property type="match status" value="1"/>
</dbReference>
<organism evidence="2 3">
    <name type="scientific">Ladona fulva</name>
    <name type="common">Scarce chaser dragonfly</name>
    <name type="synonym">Libellula fulva</name>
    <dbReference type="NCBI Taxonomy" id="123851"/>
    <lineage>
        <taxon>Eukaryota</taxon>
        <taxon>Metazoa</taxon>
        <taxon>Ecdysozoa</taxon>
        <taxon>Arthropoda</taxon>
        <taxon>Hexapoda</taxon>
        <taxon>Insecta</taxon>
        <taxon>Pterygota</taxon>
        <taxon>Palaeoptera</taxon>
        <taxon>Odonata</taxon>
        <taxon>Epiprocta</taxon>
        <taxon>Anisoptera</taxon>
        <taxon>Libelluloidea</taxon>
        <taxon>Libellulidae</taxon>
        <taxon>Ladona</taxon>
    </lineage>
</organism>
<feature type="compositionally biased region" description="Basic and acidic residues" evidence="1">
    <location>
        <begin position="233"/>
        <end position="252"/>
    </location>
</feature>
<reference evidence="2" key="1">
    <citation type="submission" date="2013-04" db="EMBL/GenBank/DDBJ databases">
        <authorList>
            <person name="Qu J."/>
            <person name="Murali S.C."/>
            <person name="Bandaranaike D."/>
            <person name="Bellair M."/>
            <person name="Blankenburg K."/>
            <person name="Chao H."/>
            <person name="Dinh H."/>
            <person name="Doddapaneni H."/>
            <person name="Downs B."/>
            <person name="Dugan-Rocha S."/>
            <person name="Elkadiri S."/>
            <person name="Gnanaolivu R.D."/>
            <person name="Hernandez B."/>
            <person name="Javaid M."/>
            <person name="Jayaseelan J.C."/>
            <person name="Lee S."/>
            <person name="Li M."/>
            <person name="Ming W."/>
            <person name="Munidasa M."/>
            <person name="Muniz J."/>
            <person name="Nguyen L."/>
            <person name="Ongeri F."/>
            <person name="Osuji N."/>
            <person name="Pu L.-L."/>
            <person name="Puazo M."/>
            <person name="Qu C."/>
            <person name="Quiroz J."/>
            <person name="Raj R."/>
            <person name="Weissenberger G."/>
            <person name="Xin Y."/>
            <person name="Zou X."/>
            <person name="Han Y."/>
            <person name="Richards S."/>
            <person name="Worley K."/>
            <person name="Muzny D."/>
            <person name="Gibbs R."/>
        </authorList>
    </citation>
    <scope>NUCLEOTIDE SEQUENCE</scope>
    <source>
        <strain evidence="2">Sampled in the wild</strain>
    </source>
</reference>
<dbReference type="EMBL" id="KZ308147">
    <property type="protein sequence ID" value="KAG8222971.1"/>
    <property type="molecule type" value="Genomic_DNA"/>
</dbReference>
<protein>
    <submittedName>
        <fullName evidence="2">Uncharacterized protein</fullName>
    </submittedName>
</protein>
<feature type="region of interest" description="Disordered" evidence="1">
    <location>
        <begin position="379"/>
        <end position="400"/>
    </location>
</feature>
<evidence type="ECO:0000256" key="1">
    <source>
        <dbReference type="SAM" id="MobiDB-lite"/>
    </source>
</evidence>
<feature type="compositionally biased region" description="Basic and acidic residues" evidence="1">
    <location>
        <begin position="426"/>
        <end position="464"/>
    </location>
</feature>
<feature type="region of interest" description="Disordered" evidence="1">
    <location>
        <begin position="415"/>
        <end position="464"/>
    </location>
</feature>
<feature type="region of interest" description="Disordered" evidence="1">
    <location>
        <begin position="233"/>
        <end position="290"/>
    </location>
</feature>
<feature type="compositionally biased region" description="Basic and acidic residues" evidence="1">
    <location>
        <begin position="1"/>
        <end position="15"/>
    </location>
</feature>
<gene>
    <name evidence="2" type="ORF">J437_LFUL000266</name>
</gene>
<dbReference type="Proteomes" id="UP000792457">
    <property type="component" value="Unassembled WGS sequence"/>
</dbReference>
<dbReference type="OrthoDB" id="6138985at2759"/>
<dbReference type="PANTHER" id="PTHR37687">
    <property type="entry name" value="AGAP006772-PA"/>
    <property type="match status" value="1"/>
</dbReference>
<comment type="caution">
    <text evidence="2">The sequence shown here is derived from an EMBL/GenBank/DDBJ whole genome shotgun (WGS) entry which is preliminary data.</text>
</comment>
<keyword evidence="3" id="KW-1185">Reference proteome</keyword>
<dbReference type="AlphaFoldDB" id="A0A8K0JV56"/>
<proteinExistence type="predicted"/>
<feature type="region of interest" description="Disordered" evidence="1">
    <location>
        <begin position="1"/>
        <end position="110"/>
    </location>
</feature>
<evidence type="ECO:0000313" key="3">
    <source>
        <dbReference type="Proteomes" id="UP000792457"/>
    </source>
</evidence>
<accession>A0A8K0JV56</accession>